<dbReference type="Proteomes" id="UP000682733">
    <property type="component" value="Unassembled WGS sequence"/>
</dbReference>
<name>A0A8S2F173_9BILA</name>
<dbReference type="InterPro" id="IPR005331">
    <property type="entry name" value="Sulfotransferase"/>
</dbReference>
<dbReference type="EMBL" id="CAJNOK010023710">
    <property type="protein sequence ID" value="CAF1366497.1"/>
    <property type="molecule type" value="Genomic_DNA"/>
</dbReference>
<evidence type="ECO:0008006" key="13">
    <source>
        <dbReference type="Google" id="ProtNLM"/>
    </source>
</evidence>
<keyword evidence="9" id="KW-0325">Glycoprotein</keyword>
<keyword evidence="6" id="KW-1133">Transmembrane helix</keyword>
<evidence type="ECO:0000256" key="2">
    <source>
        <dbReference type="ARBA" id="ARBA00010569"/>
    </source>
</evidence>
<dbReference type="SUPFAM" id="SSF52540">
    <property type="entry name" value="P-loop containing nucleoside triphosphate hydrolases"/>
    <property type="match status" value="1"/>
</dbReference>
<evidence type="ECO:0000256" key="9">
    <source>
        <dbReference type="ARBA" id="ARBA00023180"/>
    </source>
</evidence>
<comment type="subcellular location">
    <subcellularLocation>
        <location evidence="1">Golgi apparatus membrane</location>
        <topology evidence="1">Single-pass type II membrane protein</topology>
    </subcellularLocation>
</comment>
<keyword evidence="4" id="KW-0812">Transmembrane</keyword>
<dbReference type="PANTHER" id="PTHR12129:SF15">
    <property type="entry name" value="URONYL 2-SULFOTRANSFERASE"/>
    <property type="match status" value="1"/>
</dbReference>
<dbReference type="GO" id="GO:0008146">
    <property type="term" value="F:sulfotransferase activity"/>
    <property type="evidence" value="ECO:0007669"/>
    <property type="project" value="InterPro"/>
</dbReference>
<dbReference type="Proteomes" id="UP000677228">
    <property type="component" value="Unassembled WGS sequence"/>
</dbReference>
<protein>
    <recommendedName>
        <fullName evidence="13">Sulfotransferase</fullName>
    </recommendedName>
</protein>
<dbReference type="GO" id="GO:0000139">
    <property type="term" value="C:Golgi membrane"/>
    <property type="evidence" value="ECO:0007669"/>
    <property type="project" value="UniProtKB-SubCell"/>
</dbReference>
<evidence type="ECO:0000256" key="1">
    <source>
        <dbReference type="ARBA" id="ARBA00004323"/>
    </source>
</evidence>
<dbReference type="InterPro" id="IPR027417">
    <property type="entry name" value="P-loop_NTPase"/>
</dbReference>
<evidence type="ECO:0000256" key="4">
    <source>
        <dbReference type="ARBA" id="ARBA00022692"/>
    </source>
</evidence>
<comment type="caution">
    <text evidence="10">The sequence shown here is derived from an EMBL/GenBank/DDBJ whole genome shotgun (WGS) entry which is preliminary data.</text>
</comment>
<evidence type="ECO:0000256" key="7">
    <source>
        <dbReference type="ARBA" id="ARBA00023034"/>
    </source>
</evidence>
<proteinExistence type="inferred from homology"/>
<organism evidence="10 12">
    <name type="scientific">Didymodactylos carnosus</name>
    <dbReference type="NCBI Taxonomy" id="1234261"/>
    <lineage>
        <taxon>Eukaryota</taxon>
        <taxon>Metazoa</taxon>
        <taxon>Spiralia</taxon>
        <taxon>Gnathifera</taxon>
        <taxon>Rotifera</taxon>
        <taxon>Eurotatoria</taxon>
        <taxon>Bdelloidea</taxon>
        <taxon>Philodinida</taxon>
        <taxon>Philodinidae</taxon>
        <taxon>Didymodactylos</taxon>
    </lineage>
</organism>
<evidence type="ECO:0000256" key="8">
    <source>
        <dbReference type="ARBA" id="ARBA00023136"/>
    </source>
</evidence>
<dbReference type="PANTHER" id="PTHR12129">
    <property type="entry name" value="HEPARAN SULFATE 2-O-SULFOTRANSFERASE"/>
    <property type="match status" value="1"/>
</dbReference>
<dbReference type="InterPro" id="IPR007734">
    <property type="entry name" value="Heparan_SO4_2-O-STrfase"/>
</dbReference>
<keyword evidence="7" id="KW-0333">Golgi apparatus</keyword>
<keyword evidence="3" id="KW-0808">Transferase</keyword>
<evidence type="ECO:0000256" key="6">
    <source>
        <dbReference type="ARBA" id="ARBA00022989"/>
    </source>
</evidence>
<reference evidence="10" key="1">
    <citation type="submission" date="2021-02" db="EMBL/GenBank/DDBJ databases">
        <authorList>
            <person name="Nowell W R."/>
        </authorList>
    </citation>
    <scope>NUCLEOTIDE SEQUENCE</scope>
</reference>
<evidence type="ECO:0000256" key="5">
    <source>
        <dbReference type="ARBA" id="ARBA00022968"/>
    </source>
</evidence>
<evidence type="ECO:0000256" key="3">
    <source>
        <dbReference type="ARBA" id="ARBA00022679"/>
    </source>
</evidence>
<keyword evidence="8" id="KW-0472">Membrane</keyword>
<accession>A0A8S2F173</accession>
<dbReference type="AlphaFoldDB" id="A0A8S2F173"/>
<keyword evidence="5" id="KW-0735">Signal-anchor</keyword>
<dbReference type="EMBL" id="CAJOBA010045371">
    <property type="protein sequence ID" value="CAF4175970.1"/>
    <property type="molecule type" value="Genomic_DNA"/>
</dbReference>
<gene>
    <name evidence="10" type="ORF">OVA965_LOCUS31471</name>
    <name evidence="11" type="ORF">TMI583_LOCUS32304</name>
</gene>
<evidence type="ECO:0000313" key="10">
    <source>
        <dbReference type="EMBL" id="CAF1366497.1"/>
    </source>
</evidence>
<dbReference type="Pfam" id="PF03567">
    <property type="entry name" value="Sulfotransfer_2"/>
    <property type="match status" value="1"/>
</dbReference>
<dbReference type="Gene3D" id="3.40.50.300">
    <property type="entry name" value="P-loop containing nucleotide triphosphate hydrolases"/>
    <property type="match status" value="1"/>
</dbReference>
<evidence type="ECO:0000313" key="12">
    <source>
        <dbReference type="Proteomes" id="UP000677228"/>
    </source>
</evidence>
<sequence length="269" mass="32213">MDCISVESKPELADGPHFADKFRFLYVIYNRVPKCASETIRFVFREQANARDFSILNSRIYAPFDYNDTMQQKIISNIFKLAQPALYERHMYFIDFTAFQKPQPVYINVIRDPLQRAISDYYFTRATYDCVKKYPELCLKAIQGVSNVVPFFCGQHPDCQRIDDWSLKRAKQNINQFYTVIGITEDLYKFFYVLEKLLPLYFKNVCLLYMKEGSERAENQLYSKYKKKPSNDTIAILRRYLTHEYDLYDYVKSRFYTQYRQLVDLDKWG</sequence>
<comment type="similarity">
    <text evidence="2">Belongs to the sulfotransferase 3 family.</text>
</comment>
<evidence type="ECO:0000313" key="11">
    <source>
        <dbReference type="EMBL" id="CAF4175970.1"/>
    </source>
</evidence>